<feature type="transmembrane region" description="Helical" evidence="1">
    <location>
        <begin position="111"/>
        <end position="136"/>
    </location>
</feature>
<proteinExistence type="predicted"/>
<evidence type="ECO:0000313" key="2">
    <source>
        <dbReference type="EMBL" id="KAJ01557.1"/>
    </source>
</evidence>
<protein>
    <submittedName>
        <fullName evidence="2">Uncharacterized protein</fullName>
    </submittedName>
</protein>
<keyword evidence="1" id="KW-0472">Membrane</keyword>
<evidence type="ECO:0000256" key="1">
    <source>
        <dbReference type="SAM" id="Phobius"/>
    </source>
</evidence>
<dbReference type="Proteomes" id="UP000027337">
    <property type="component" value="Unassembled WGS sequence"/>
</dbReference>
<reference evidence="2 3" key="1">
    <citation type="journal article" date="2014" name="Genome Announc.">
        <title>Draft Genome Sequences of Two Isolates of the Roseobacter Group, Sulfitobacter sp. Strains 3SOLIMAR09 and 1FIGIMAR09, from Harbors of Mallorca Island (Mediterranean Sea).</title>
        <authorList>
            <person name="Mas-Llado M."/>
            <person name="Pina-Villalonga J.M."/>
            <person name="Brunet-Galmes I."/>
            <person name="Nogales B."/>
            <person name="Bosch R."/>
        </authorList>
    </citation>
    <scope>NUCLEOTIDE SEQUENCE [LARGE SCALE GENOMIC DNA]</scope>
    <source>
        <strain evidence="2 3">1FIGIMAR09</strain>
    </source>
</reference>
<feature type="transmembrane region" description="Helical" evidence="1">
    <location>
        <begin position="142"/>
        <end position="171"/>
    </location>
</feature>
<dbReference type="AlphaFoldDB" id="A0A061SL16"/>
<sequence length="180" mass="19646">MTQYISQTQHGRRAWQFGLAALAVYLIMTQITLPHLHEIAGLVPFDLRPMGYGPVQAHNLLESLGDEGRQYYLMRQLPLDLLYPSLLALCLGTAIRWGFGAAMPLRLLRLASLLPWAAALADYLENLGIASMILAWPTVPDLLVHATAAASVSKAVLTTAAVLLMVIALVAKGIHRLKRG</sequence>
<organism evidence="2 3">
    <name type="scientific">Sulfitobacter mediterraneus</name>
    <dbReference type="NCBI Taxonomy" id="83219"/>
    <lineage>
        <taxon>Bacteria</taxon>
        <taxon>Pseudomonadati</taxon>
        <taxon>Pseudomonadota</taxon>
        <taxon>Alphaproteobacteria</taxon>
        <taxon>Rhodobacterales</taxon>
        <taxon>Roseobacteraceae</taxon>
        <taxon>Sulfitobacter</taxon>
    </lineage>
</organism>
<dbReference type="RefSeq" id="WP_037911431.1">
    <property type="nucleotide sequence ID" value="NZ_JEMU01000025.1"/>
</dbReference>
<comment type="caution">
    <text evidence="2">The sequence shown here is derived from an EMBL/GenBank/DDBJ whole genome shotgun (WGS) entry which is preliminary data.</text>
</comment>
<name>A0A061SL16_9RHOB</name>
<evidence type="ECO:0000313" key="3">
    <source>
        <dbReference type="Proteomes" id="UP000027337"/>
    </source>
</evidence>
<dbReference type="EMBL" id="JEMU01000025">
    <property type="protein sequence ID" value="KAJ01557.1"/>
    <property type="molecule type" value="Genomic_DNA"/>
</dbReference>
<keyword evidence="1" id="KW-1133">Transmembrane helix</keyword>
<feature type="transmembrane region" description="Helical" evidence="1">
    <location>
        <begin position="14"/>
        <end position="33"/>
    </location>
</feature>
<accession>A0A061SL16</accession>
<keyword evidence="1" id="KW-0812">Transmembrane</keyword>
<dbReference type="eggNOG" id="ENOG50330GK">
    <property type="taxonomic scope" value="Bacteria"/>
</dbReference>
<gene>
    <name evidence="2" type="ORF">PM02_18690</name>
</gene>
<feature type="transmembrane region" description="Helical" evidence="1">
    <location>
        <begin position="81"/>
        <end position="99"/>
    </location>
</feature>
<keyword evidence="3" id="KW-1185">Reference proteome</keyword>